<feature type="transmembrane region" description="Helical" evidence="2">
    <location>
        <begin position="34"/>
        <end position="55"/>
    </location>
</feature>
<dbReference type="EMBL" id="BAAAHG010000006">
    <property type="protein sequence ID" value="GAA0907293.1"/>
    <property type="molecule type" value="Genomic_DNA"/>
</dbReference>
<keyword evidence="2" id="KW-0812">Transmembrane</keyword>
<keyword evidence="2" id="KW-0472">Membrane</keyword>
<keyword evidence="2" id="KW-1133">Transmembrane helix</keyword>
<reference evidence="3 4" key="1">
    <citation type="journal article" date="2019" name="Int. J. Syst. Evol. Microbiol.">
        <title>The Global Catalogue of Microorganisms (GCM) 10K type strain sequencing project: providing services to taxonomists for standard genome sequencing and annotation.</title>
        <authorList>
            <consortium name="The Broad Institute Genomics Platform"/>
            <consortium name="The Broad Institute Genome Sequencing Center for Infectious Disease"/>
            <person name="Wu L."/>
            <person name="Ma J."/>
        </authorList>
    </citation>
    <scope>NUCLEOTIDE SEQUENCE [LARGE SCALE GENOMIC DNA]</scope>
    <source>
        <strain evidence="3 4">JCM 10673</strain>
    </source>
</reference>
<evidence type="ECO:0008006" key="5">
    <source>
        <dbReference type="Google" id="ProtNLM"/>
    </source>
</evidence>
<keyword evidence="4" id="KW-1185">Reference proteome</keyword>
<sequence length="90" mass="9205">MPRPTAAQLVYGSCTVVFSTLAMLLLSRTSSGPGVVVVAVSALALGLLVALTAPLPKARTVQPSARPVTPRVRREPVSAGAEPVRGRTAS</sequence>
<name>A0ABN1NGJ0_9ACTN</name>
<accession>A0ABN1NGJ0</accession>
<evidence type="ECO:0000313" key="3">
    <source>
        <dbReference type="EMBL" id="GAA0907293.1"/>
    </source>
</evidence>
<organism evidence="3 4">
    <name type="scientific">Streptomyces thermoalcalitolerans</name>
    <dbReference type="NCBI Taxonomy" id="65605"/>
    <lineage>
        <taxon>Bacteria</taxon>
        <taxon>Bacillati</taxon>
        <taxon>Actinomycetota</taxon>
        <taxon>Actinomycetes</taxon>
        <taxon>Kitasatosporales</taxon>
        <taxon>Streptomycetaceae</taxon>
        <taxon>Streptomyces</taxon>
    </lineage>
</organism>
<dbReference type="RefSeq" id="WP_344047761.1">
    <property type="nucleotide sequence ID" value="NZ_BAAAHG010000006.1"/>
</dbReference>
<evidence type="ECO:0000313" key="4">
    <source>
        <dbReference type="Proteomes" id="UP001501005"/>
    </source>
</evidence>
<proteinExistence type="predicted"/>
<evidence type="ECO:0000256" key="2">
    <source>
        <dbReference type="SAM" id="Phobius"/>
    </source>
</evidence>
<protein>
    <recommendedName>
        <fullName evidence="5">Secreted protein</fullName>
    </recommendedName>
</protein>
<dbReference type="Proteomes" id="UP001501005">
    <property type="component" value="Unassembled WGS sequence"/>
</dbReference>
<evidence type="ECO:0000256" key="1">
    <source>
        <dbReference type="SAM" id="MobiDB-lite"/>
    </source>
</evidence>
<feature type="region of interest" description="Disordered" evidence="1">
    <location>
        <begin position="60"/>
        <end position="90"/>
    </location>
</feature>
<feature type="transmembrane region" description="Helical" evidence="2">
    <location>
        <begin position="6"/>
        <end position="27"/>
    </location>
</feature>
<comment type="caution">
    <text evidence="3">The sequence shown here is derived from an EMBL/GenBank/DDBJ whole genome shotgun (WGS) entry which is preliminary data.</text>
</comment>
<gene>
    <name evidence="3" type="ORF">GCM10009549_13080</name>
</gene>